<protein>
    <recommendedName>
        <fullName evidence="3">DUF4221 domain-containing protein</fullName>
    </recommendedName>
</protein>
<organism evidence="1 2">
    <name type="scientific">Algoriphagus halophilus</name>
    <dbReference type="NCBI Taxonomy" id="226505"/>
    <lineage>
        <taxon>Bacteria</taxon>
        <taxon>Pseudomonadati</taxon>
        <taxon>Bacteroidota</taxon>
        <taxon>Cytophagia</taxon>
        <taxon>Cytophagales</taxon>
        <taxon>Cyclobacteriaceae</taxon>
        <taxon>Algoriphagus</taxon>
    </lineage>
</organism>
<dbReference type="EMBL" id="FSRC01000001">
    <property type="protein sequence ID" value="SIN82156.1"/>
    <property type="molecule type" value="Genomic_DNA"/>
</dbReference>
<sequence>MAKNNRMKPIFEKCSGLLFLGILTFSCTANKNEGNEKLGFSLVLSDSLEVDYLGDLMLLDYDPEEGKYLLSNDTYYEYVEVEGSGEILNHHQFNSEGIDAVETALGLGYVDGNVTVLTPTNGYYQFEDSLKVGQIEIPYSYQIFMFYPKLGVFKENNQVYFPSLWPETFAINMNEGEFYKKLYRLPILSKIDESTGDTLGVVRLPETSKLLNGQVHGFPIPVYTKSDELLLLSMWIEPRFYVYNQEGDHFDYDQTVELNIPNWVHYDPVSEDQAEKFFEEYSKKIPGNLTNLFQVGSYYIATYTKGISEDVLATMNRQDPNFGFERRKKDPHLAAVFDQDFNQVAVDLPFPKASDYPMVVNKQGELVVSKDGNLSDTEDDGMILYKLKLVKK</sequence>
<proteinExistence type="predicted"/>
<accession>A0A1N6EGM3</accession>
<dbReference type="Proteomes" id="UP000185221">
    <property type="component" value="Unassembled WGS sequence"/>
</dbReference>
<evidence type="ECO:0000313" key="1">
    <source>
        <dbReference type="EMBL" id="SIN82156.1"/>
    </source>
</evidence>
<evidence type="ECO:0008006" key="3">
    <source>
        <dbReference type="Google" id="ProtNLM"/>
    </source>
</evidence>
<dbReference type="AlphaFoldDB" id="A0A1N6EGM3"/>
<reference evidence="2" key="1">
    <citation type="submission" date="2016-11" db="EMBL/GenBank/DDBJ databases">
        <authorList>
            <person name="Varghese N."/>
            <person name="Submissions S."/>
        </authorList>
    </citation>
    <scope>NUCLEOTIDE SEQUENCE [LARGE SCALE GENOMIC DNA]</scope>
    <source>
        <strain evidence="2">DSM 15292</strain>
    </source>
</reference>
<keyword evidence="2" id="KW-1185">Reference proteome</keyword>
<evidence type="ECO:0000313" key="2">
    <source>
        <dbReference type="Proteomes" id="UP000185221"/>
    </source>
</evidence>
<dbReference type="PROSITE" id="PS51257">
    <property type="entry name" value="PROKAR_LIPOPROTEIN"/>
    <property type="match status" value="1"/>
</dbReference>
<gene>
    <name evidence="1" type="ORF">SAMN05444394_2133</name>
</gene>
<name>A0A1N6EGM3_9BACT</name>